<dbReference type="Gene3D" id="1.20.1090.10">
    <property type="entry name" value="Dehydroquinate synthase-like - alpha domain"/>
    <property type="match status" value="1"/>
</dbReference>
<organism evidence="5 6">
    <name type="scientific">Desertihabitans brevis</name>
    <dbReference type="NCBI Taxonomy" id="2268447"/>
    <lineage>
        <taxon>Bacteria</taxon>
        <taxon>Bacillati</taxon>
        <taxon>Actinomycetota</taxon>
        <taxon>Actinomycetes</taxon>
        <taxon>Propionibacteriales</taxon>
        <taxon>Propionibacteriaceae</taxon>
        <taxon>Desertihabitans</taxon>
    </lineage>
</organism>
<dbReference type="Pfam" id="PF00465">
    <property type="entry name" value="Fe-ADH"/>
    <property type="match status" value="1"/>
</dbReference>
<evidence type="ECO:0000256" key="2">
    <source>
        <dbReference type="ARBA" id="ARBA00023002"/>
    </source>
</evidence>
<dbReference type="InterPro" id="IPR056798">
    <property type="entry name" value="ADH_Fe_C"/>
</dbReference>
<accession>A0A367YSU6</accession>
<dbReference type="Pfam" id="PF25137">
    <property type="entry name" value="ADH_Fe_C"/>
    <property type="match status" value="1"/>
</dbReference>
<dbReference type="InterPro" id="IPR001670">
    <property type="entry name" value="ADH_Fe/GldA"/>
</dbReference>
<dbReference type="EMBL" id="QOUI01000008">
    <property type="protein sequence ID" value="RCK68953.1"/>
    <property type="molecule type" value="Genomic_DNA"/>
</dbReference>
<evidence type="ECO:0000313" key="5">
    <source>
        <dbReference type="EMBL" id="RCK68953.1"/>
    </source>
</evidence>
<evidence type="ECO:0000256" key="1">
    <source>
        <dbReference type="ARBA" id="ARBA00007358"/>
    </source>
</evidence>
<comment type="caution">
    <text evidence="5">The sequence shown here is derived from an EMBL/GenBank/DDBJ whole genome shotgun (WGS) entry which is preliminary data.</text>
</comment>
<dbReference type="InterPro" id="IPR039697">
    <property type="entry name" value="Alcohol_dehydrogenase_Fe"/>
</dbReference>
<dbReference type="PANTHER" id="PTHR11496">
    <property type="entry name" value="ALCOHOL DEHYDROGENASE"/>
    <property type="match status" value="1"/>
</dbReference>
<dbReference type="Proteomes" id="UP000252770">
    <property type="component" value="Unassembled WGS sequence"/>
</dbReference>
<evidence type="ECO:0000259" key="3">
    <source>
        <dbReference type="Pfam" id="PF00465"/>
    </source>
</evidence>
<keyword evidence="6" id="KW-1185">Reference proteome</keyword>
<name>A0A367YSU6_9ACTN</name>
<dbReference type="RefSeq" id="WP_114127239.1">
    <property type="nucleotide sequence ID" value="NZ_QOUI01000008.1"/>
</dbReference>
<dbReference type="PANTHER" id="PTHR11496:SF102">
    <property type="entry name" value="ALCOHOL DEHYDROGENASE 4"/>
    <property type="match status" value="1"/>
</dbReference>
<dbReference type="Gene3D" id="3.40.50.1970">
    <property type="match status" value="1"/>
</dbReference>
<dbReference type="FunFam" id="3.40.50.1970:FF:000003">
    <property type="entry name" value="Alcohol dehydrogenase, iron-containing"/>
    <property type="match status" value="1"/>
</dbReference>
<proteinExistence type="inferred from homology"/>
<evidence type="ECO:0000313" key="6">
    <source>
        <dbReference type="Proteomes" id="UP000252770"/>
    </source>
</evidence>
<dbReference type="CDD" id="cd08191">
    <property type="entry name" value="Fe-ADH-like"/>
    <property type="match status" value="1"/>
</dbReference>
<dbReference type="SUPFAM" id="SSF56796">
    <property type="entry name" value="Dehydroquinate synthase-like"/>
    <property type="match status" value="1"/>
</dbReference>
<dbReference type="GO" id="GO:0046872">
    <property type="term" value="F:metal ion binding"/>
    <property type="evidence" value="ECO:0007669"/>
    <property type="project" value="InterPro"/>
</dbReference>
<feature type="domain" description="Alcohol dehydrogenase iron-type/glycerol dehydrogenase GldA" evidence="3">
    <location>
        <begin position="8"/>
        <end position="175"/>
    </location>
</feature>
<evidence type="ECO:0000259" key="4">
    <source>
        <dbReference type="Pfam" id="PF25137"/>
    </source>
</evidence>
<keyword evidence="2" id="KW-0560">Oxidoreductase</keyword>
<gene>
    <name evidence="5" type="ORF">DT076_13660</name>
</gene>
<reference evidence="5 6" key="1">
    <citation type="submission" date="2018-07" db="EMBL/GenBank/DDBJ databases">
        <title>Desertimonas flava gen. nov. sp. nov.</title>
        <authorList>
            <person name="Liu S."/>
        </authorList>
    </citation>
    <scope>NUCLEOTIDE SEQUENCE [LARGE SCALE GENOMIC DNA]</scope>
    <source>
        <strain evidence="5 6">16Sb5-5</strain>
    </source>
</reference>
<comment type="similarity">
    <text evidence="1">Belongs to the iron-containing alcohol dehydrogenase family.</text>
</comment>
<feature type="domain" description="Fe-containing alcohol dehydrogenase-like C-terminal" evidence="4">
    <location>
        <begin position="222"/>
        <end position="393"/>
    </location>
</feature>
<protein>
    <submittedName>
        <fullName evidence="5">Iron-containing alcohol dehydrogenase</fullName>
    </submittedName>
</protein>
<dbReference type="GO" id="GO:0004022">
    <property type="term" value="F:alcohol dehydrogenase (NAD+) activity"/>
    <property type="evidence" value="ECO:0007669"/>
    <property type="project" value="TreeGrafter"/>
</dbReference>
<sequence length="410" mass="41519">MLAVLRSPAEIVFGPGQRRSLGRVVASLGGRALVLADPFVAASDHGAEMQDCLRAAGVQVELYSEVVPELPLASVDEAVSRADVARADVVVAIGGGSCIDLAKVVAAVLAHGVSASELYGEFVVPGPTLPVVAVPTTAGTGSEVTPVAVLTDPSLTSKVGISSPHLIPTTALCDPELTLSCPPGLTAAVGADALTHAVEALTAVRRSGVPGISLDRVFIGSGALTDLLAREAVGHLVAGLPQAVAHGDDLEARSQVMYGSLLAGLAFGTAGTSAAHALQYPVGALTQTPHGVGVGLLLPYVMQLNLPARPAEMALVAAALAGPGERPSADRAPAMVQTFLRDIGLPTRLPDIGFPENRIAWAAARGVEAKRLSQNNPVALTAETAEHVLRAAWAGELSEAAPAAMVGEVS</sequence>
<dbReference type="AlphaFoldDB" id="A0A367YSU6"/>